<name>A0A1I5WET0_9FIRM</name>
<dbReference type="Proteomes" id="UP000182624">
    <property type="component" value="Unassembled WGS sequence"/>
</dbReference>
<dbReference type="EMBL" id="FOXO01000022">
    <property type="protein sequence ID" value="SFQ18108.1"/>
    <property type="molecule type" value="Genomic_DNA"/>
</dbReference>
<keyword evidence="2" id="KW-1185">Reference proteome</keyword>
<reference evidence="2" key="1">
    <citation type="submission" date="2016-10" db="EMBL/GenBank/DDBJ databases">
        <authorList>
            <person name="Varghese N."/>
            <person name="Submissions S."/>
        </authorList>
    </citation>
    <scope>NUCLEOTIDE SEQUENCE [LARGE SCALE GENOMIC DNA]</scope>
    <source>
        <strain evidence="2">P18</strain>
    </source>
</reference>
<dbReference type="AlphaFoldDB" id="A0A1I5WET0"/>
<organism evidence="1 2">
    <name type="scientific">Butyrivibrio proteoclasticus</name>
    <dbReference type="NCBI Taxonomy" id="43305"/>
    <lineage>
        <taxon>Bacteria</taxon>
        <taxon>Bacillati</taxon>
        <taxon>Bacillota</taxon>
        <taxon>Clostridia</taxon>
        <taxon>Lachnospirales</taxon>
        <taxon>Lachnospiraceae</taxon>
        <taxon>Butyrivibrio</taxon>
    </lineage>
</organism>
<accession>A0A1I5WET0</accession>
<protein>
    <submittedName>
        <fullName evidence="1">Uncharacterized protein</fullName>
    </submittedName>
</protein>
<dbReference type="RefSeq" id="WP_177201663.1">
    <property type="nucleotide sequence ID" value="NZ_FOXO01000022.1"/>
</dbReference>
<evidence type="ECO:0000313" key="2">
    <source>
        <dbReference type="Proteomes" id="UP000182624"/>
    </source>
</evidence>
<sequence length="54" mass="6698">MSEIRSVQNYKDFLKDNRELLHKNAVRIEDLSPDDDWILDEEWDRIYEQEFLNI</sequence>
<evidence type="ECO:0000313" key="1">
    <source>
        <dbReference type="EMBL" id="SFQ18108.1"/>
    </source>
</evidence>
<proteinExistence type="predicted"/>
<gene>
    <name evidence="1" type="ORF">SAMN04487928_1229</name>
</gene>